<reference evidence="3 5" key="2">
    <citation type="submission" date="2018-06" db="EMBL/GenBank/DDBJ databases">
        <authorList>
            <consortium name="Pathogen Informatics"/>
            <person name="Doyle S."/>
        </authorList>
    </citation>
    <scope>NUCLEOTIDE SEQUENCE [LARGE SCALE GENOMIC DNA]</scope>
    <source>
        <strain evidence="3 5">NCTC12437</strain>
    </source>
</reference>
<accession>A0A378IFB7</accession>
<feature type="chain" id="PRO_5016788016" evidence="1">
    <location>
        <begin position="21"/>
        <end position="134"/>
    </location>
</feature>
<dbReference type="InterPro" id="IPR032540">
    <property type="entry name" value="DUF4949"/>
</dbReference>
<sequence length="134" mass="14955">MKRLLQSCSLALLVSSSAFAFGDAPTQCPGVESLQAIGVNDARDIDLGWVALNWNNYYDTQEQWTFGIFVGDVKDKEIAIKRGNRMLKSLKSNGGPQQDSDLWFCEYTNRQGQPVAMAITPAIDPVDMIRRLVR</sequence>
<name>A0A378IFB7_9GAMM</name>
<dbReference type="Pfam" id="PF16307">
    <property type="entry name" value="DUF4949"/>
    <property type="match status" value="1"/>
</dbReference>
<gene>
    <name evidence="3" type="primary">hbp</name>
    <name evidence="2" type="ORF">Lbir_2963</name>
    <name evidence="3" type="ORF">NCTC12437_00691</name>
</gene>
<evidence type="ECO:0000313" key="5">
    <source>
        <dbReference type="Proteomes" id="UP000255066"/>
    </source>
</evidence>
<evidence type="ECO:0000313" key="3">
    <source>
        <dbReference type="EMBL" id="STX30924.1"/>
    </source>
</evidence>
<protein>
    <submittedName>
        <fullName evidence="2 3">Hemin binding protein</fullName>
    </submittedName>
</protein>
<evidence type="ECO:0000256" key="1">
    <source>
        <dbReference type="SAM" id="SignalP"/>
    </source>
</evidence>
<dbReference type="Proteomes" id="UP000255066">
    <property type="component" value="Unassembled WGS sequence"/>
</dbReference>
<reference evidence="2 4" key="1">
    <citation type="submission" date="2015-11" db="EMBL/GenBank/DDBJ databases">
        <title>Genomic analysis of 38 Legionella species identifies large and diverse effector repertoires.</title>
        <authorList>
            <person name="Burstein D."/>
            <person name="Amaro F."/>
            <person name="Zusman T."/>
            <person name="Lifshitz Z."/>
            <person name="Cohen O."/>
            <person name="Gilbert J.A."/>
            <person name="Pupko T."/>
            <person name="Shuman H.A."/>
            <person name="Segal G."/>
        </authorList>
    </citation>
    <scope>NUCLEOTIDE SEQUENCE [LARGE SCALE GENOMIC DNA]</scope>
    <source>
        <strain evidence="2 4">CDC#1407-AL-14</strain>
    </source>
</reference>
<dbReference type="Proteomes" id="UP000054735">
    <property type="component" value="Unassembled WGS sequence"/>
</dbReference>
<feature type="signal peptide" evidence="1">
    <location>
        <begin position="1"/>
        <end position="20"/>
    </location>
</feature>
<dbReference type="AlphaFoldDB" id="A0A378IFB7"/>
<keyword evidence="1" id="KW-0732">Signal</keyword>
<dbReference type="EMBL" id="LNXT01000048">
    <property type="protein sequence ID" value="KTC68361.1"/>
    <property type="molecule type" value="Genomic_DNA"/>
</dbReference>
<dbReference type="OrthoDB" id="5647725at2"/>
<evidence type="ECO:0000313" key="4">
    <source>
        <dbReference type="Proteomes" id="UP000054735"/>
    </source>
</evidence>
<proteinExistence type="predicted"/>
<evidence type="ECO:0000313" key="2">
    <source>
        <dbReference type="EMBL" id="KTC68361.1"/>
    </source>
</evidence>
<dbReference type="EMBL" id="UGNW01000001">
    <property type="protein sequence ID" value="STX30924.1"/>
    <property type="molecule type" value="Genomic_DNA"/>
</dbReference>
<organism evidence="3 5">
    <name type="scientific">Legionella birminghamensis</name>
    <dbReference type="NCBI Taxonomy" id="28083"/>
    <lineage>
        <taxon>Bacteria</taxon>
        <taxon>Pseudomonadati</taxon>
        <taxon>Pseudomonadota</taxon>
        <taxon>Gammaproteobacteria</taxon>
        <taxon>Legionellales</taxon>
        <taxon>Legionellaceae</taxon>
        <taxon>Legionella</taxon>
    </lineage>
</organism>
<dbReference type="RefSeq" id="WP_058524929.1">
    <property type="nucleotide sequence ID" value="NZ_CAAAHV010000010.1"/>
</dbReference>
<keyword evidence="4" id="KW-1185">Reference proteome</keyword>